<gene>
    <name evidence="1" type="ORF">TPC1_30592</name>
</gene>
<feature type="non-terminal residue" evidence="1">
    <location>
        <position position="1"/>
    </location>
</feature>
<proteinExistence type="predicted"/>
<name>A0A146JZ02_9EUKA</name>
<dbReference type="AlphaFoldDB" id="A0A146JZ02"/>
<reference evidence="1" key="1">
    <citation type="submission" date="2015-07" db="EMBL/GenBank/DDBJ databases">
        <title>Adaptation to a free-living lifestyle via gene acquisitions in the diplomonad Trepomonas sp. PC1.</title>
        <authorList>
            <person name="Xu F."/>
            <person name="Jerlstrom-Hultqvist J."/>
            <person name="Kolisko M."/>
            <person name="Simpson A.G.B."/>
            <person name="Roger A.J."/>
            <person name="Svard S.G."/>
            <person name="Andersson J.O."/>
        </authorList>
    </citation>
    <scope>NUCLEOTIDE SEQUENCE</scope>
    <source>
        <strain evidence="1">PC1</strain>
    </source>
</reference>
<accession>A0A146JZ02</accession>
<sequence>HFWRAPGGNFGRYAKLSLGGVTFHHNLDIQLFSQQQDLYIQKLERVFSIQLEAAQLKKQKIHILNQIQICLQNNFQTQFLEAICDLRLILIQLICLLQEFQFLVCAPVDFDFQLCCCQTLLLECLTQKLFNFAMRLTRQPAIHFGFEQIFSNSVWKGVYKFINREVEDFDDFGQLTLKIRQEAQNVQFYTDYKHKIGFQGKRLVKIPISSQAEAFRPISRKSSVKTQKTARKAETAAKIAKQPIVSIKSAVTTQKLQKSKFDQVLSQNLSRKWRVSEGSEDESQFSAENVFDTENKLVVRINPDDPVYLGKTLAEAVQIALQKSPAESSVELIQDDKLYIAEPPVEKESLYEQVDLATIQEELELLSKDESVKEMSQKVEIQTDLAPKIEINDKFEVKVDSKTFKNTFKTQQQRETLEIELKSTLNTENNDKNESQSHEINIEVETVKFEQNLQKEVENGVVIELGRNEVENHQKIDEKQIQAVKQLIQKPKAQIITQQEKQVEQLQNQTVRPKSFRKSRSLKQFPPKIEELEKVEFVQADQIKHVQQK</sequence>
<organism evidence="1">
    <name type="scientific">Trepomonas sp. PC1</name>
    <dbReference type="NCBI Taxonomy" id="1076344"/>
    <lineage>
        <taxon>Eukaryota</taxon>
        <taxon>Metamonada</taxon>
        <taxon>Diplomonadida</taxon>
        <taxon>Hexamitidae</taxon>
        <taxon>Hexamitinae</taxon>
        <taxon>Trepomonas</taxon>
    </lineage>
</organism>
<feature type="non-terminal residue" evidence="1">
    <location>
        <position position="549"/>
    </location>
</feature>
<protein>
    <submittedName>
        <fullName evidence="1">Uncharacterized protein</fullName>
    </submittedName>
</protein>
<evidence type="ECO:0000313" key="1">
    <source>
        <dbReference type="EMBL" id="JAP89913.1"/>
    </source>
</evidence>
<dbReference type="EMBL" id="GDID01006693">
    <property type="protein sequence ID" value="JAP89913.1"/>
    <property type="molecule type" value="Transcribed_RNA"/>
</dbReference>